<accession>A0AC61RBR9</accession>
<proteinExistence type="predicted"/>
<comment type="caution">
    <text evidence="1">The sequence shown here is derived from an EMBL/GenBank/DDBJ whole genome shotgun (WGS) entry which is preliminary data.</text>
</comment>
<sequence length="98" mass="11437">MAQPLITILRELDDKIIEITAVHQKLQDKIAKLEEENDNLRQELEETRARLHKSQTDATFLTMSHRLADSPDSLISTRRRIARLIRTVDKCISMLKEE</sequence>
<protein>
    <submittedName>
        <fullName evidence="1">Uncharacterized protein</fullName>
    </submittedName>
</protein>
<name>A0AC61RBR9_9BACT</name>
<dbReference type="Proteomes" id="UP000306319">
    <property type="component" value="Unassembled WGS sequence"/>
</dbReference>
<evidence type="ECO:0000313" key="1">
    <source>
        <dbReference type="EMBL" id="TGY76961.1"/>
    </source>
</evidence>
<dbReference type="EMBL" id="SRYB01000033">
    <property type="protein sequence ID" value="TGY76961.1"/>
    <property type="molecule type" value="Genomic_DNA"/>
</dbReference>
<reference evidence="1" key="1">
    <citation type="submission" date="2019-04" db="EMBL/GenBank/DDBJ databases">
        <title>Microbes associate with the intestines of laboratory mice.</title>
        <authorList>
            <person name="Navarre W."/>
            <person name="Wong E."/>
            <person name="Huang K."/>
            <person name="Tropini C."/>
            <person name="Ng K."/>
            <person name="Yu B."/>
        </authorList>
    </citation>
    <scope>NUCLEOTIDE SEQUENCE</scope>
    <source>
        <strain evidence="1">NM04_E33</strain>
    </source>
</reference>
<evidence type="ECO:0000313" key="2">
    <source>
        <dbReference type="Proteomes" id="UP000306319"/>
    </source>
</evidence>
<organism evidence="1 2">
    <name type="scientific">Lepagella muris</name>
    <dbReference type="NCBI Taxonomy" id="3032870"/>
    <lineage>
        <taxon>Bacteria</taxon>
        <taxon>Pseudomonadati</taxon>
        <taxon>Bacteroidota</taxon>
        <taxon>Bacteroidia</taxon>
        <taxon>Bacteroidales</taxon>
        <taxon>Muribaculaceae</taxon>
        <taxon>Lepagella</taxon>
    </lineage>
</organism>
<keyword evidence="2" id="KW-1185">Reference proteome</keyword>
<gene>
    <name evidence="1" type="ORF">E5331_16780</name>
</gene>